<dbReference type="PANTHER" id="PTHR13966">
    <property type="entry name" value="ENDONUCLEASE RELATED"/>
    <property type="match status" value="1"/>
</dbReference>
<dbReference type="InterPro" id="IPR020821">
    <property type="entry name" value="ENPP1-3/EXOG-like_nuc-like"/>
</dbReference>
<evidence type="ECO:0000256" key="1">
    <source>
        <dbReference type="SAM" id="SignalP"/>
    </source>
</evidence>
<dbReference type="Pfam" id="PF01223">
    <property type="entry name" value="Endonuclease_NS"/>
    <property type="match status" value="1"/>
</dbReference>
<feature type="signal peptide" evidence="1">
    <location>
        <begin position="1"/>
        <end position="17"/>
    </location>
</feature>
<dbReference type="InterPro" id="IPR040255">
    <property type="entry name" value="Non-specific_endonuclease"/>
</dbReference>
<evidence type="ECO:0000259" key="3">
    <source>
        <dbReference type="SMART" id="SM00892"/>
    </source>
</evidence>
<evidence type="ECO:0000313" key="5">
    <source>
        <dbReference type="Proteomes" id="UP000831113"/>
    </source>
</evidence>
<dbReference type="EMBL" id="CP094669">
    <property type="protein sequence ID" value="UOG76823.1"/>
    <property type="molecule type" value="Genomic_DNA"/>
</dbReference>
<dbReference type="SMART" id="SM00477">
    <property type="entry name" value="NUC"/>
    <property type="match status" value="1"/>
</dbReference>
<dbReference type="Proteomes" id="UP000831113">
    <property type="component" value="Chromosome"/>
</dbReference>
<dbReference type="GO" id="GO:0004519">
    <property type="term" value="F:endonuclease activity"/>
    <property type="evidence" value="ECO:0007669"/>
    <property type="project" value="UniProtKB-KW"/>
</dbReference>
<dbReference type="SMART" id="SM00892">
    <property type="entry name" value="Endonuclease_NS"/>
    <property type="match status" value="1"/>
</dbReference>
<dbReference type="CDD" id="cd00091">
    <property type="entry name" value="NUC"/>
    <property type="match status" value="1"/>
</dbReference>
<gene>
    <name evidence="4" type="ORF">MTX78_09535</name>
</gene>
<dbReference type="InterPro" id="IPR044929">
    <property type="entry name" value="DNA/RNA_non-sp_Endonuclease_sf"/>
</dbReference>
<protein>
    <submittedName>
        <fullName evidence="4">DNA/RNA non-specific endonuclease</fullName>
    </submittedName>
</protein>
<accession>A0ABY4D9R0</accession>
<reference evidence="4 5" key="1">
    <citation type="submission" date="2022-03" db="EMBL/GenBank/DDBJ databases">
        <title>Hymenobactersp. isolated from the air.</title>
        <authorList>
            <person name="Won M."/>
            <person name="Kwon S.-W."/>
        </authorList>
    </citation>
    <scope>NUCLEOTIDE SEQUENCE [LARGE SCALE GENOMIC DNA]</scope>
    <source>
        <strain evidence="4 5">KACC 21982</strain>
    </source>
</reference>
<sequence>MKNLFRPFLTYIGLALAALATGCGSDGPEPSLAAGEEHLALGNPSGATTNVAQPTNYLLLKPEYALSYHRTRGIPNWVSWHLETADMGSAARQDDFRPDNTLPASWYQVMGSSYSSSGFDRGHHCPSADRTATTAANSATFLMTNMLPQAPNLNQRTWAGLEEYCRKLARAGSELYIVMGSYGAGGTGSQGMATTLDQGRVTVPARVWKVVVVLPTGKDDATRVTNATRVIAVDVPNQNTVSAAWGGYRTSVDAIEAATGLDLLSAVKPAVQSTLEAQTDNGPTQ</sequence>
<keyword evidence="4" id="KW-0378">Hydrolase</keyword>
<feature type="domain" description="ENPP1-3/EXOG-like endonuclease/phosphodiesterase" evidence="2">
    <location>
        <begin position="61"/>
        <end position="270"/>
    </location>
</feature>
<dbReference type="Gene3D" id="3.40.570.10">
    <property type="entry name" value="Extracellular Endonuclease, subunit A"/>
    <property type="match status" value="1"/>
</dbReference>
<dbReference type="InterPro" id="IPR001604">
    <property type="entry name" value="Endo_G_ENPP1-like_dom"/>
</dbReference>
<dbReference type="PANTHER" id="PTHR13966:SF5">
    <property type="entry name" value="ENDONUCLEASE G, MITOCHONDRIAL"/>
    <property type="match status" value="1"/>
</dbReference>
<keyword evidence="4" id="KW-0255">Endonuclease</keyword>
<dbReference type="SUPFAM" id="SSF54060">
    <property type="entry name" value="His-Me finger endonucleases"/>
    <property type="match status" value="1"/>
</dbReference>
<keyword evidence="4" id="KW-0540">Nuclease</keyword>
<feature type="chain" id="PRO_5046210595" evidence="1">
    <location>
        <begin position="18"/>
        <end position="285"/>
    </location>
</feature>
<evidence type="ECO:0000313" key="4">
    <source>
        <dbReference type="EMBL" id="UOG76823.1"/>
    </source>
</evidence>
<keyword evidence="1" id="KW-0732">Signal</keyword>
<dbReference type="RefSeq" id="WP_243802051.1">
    <property type="nucleotide sequence ID" value="NZ_CP094669.1"/>
</dbReference>
<dbReference type="PROSITE" id="PS51257">
    <property type="entry name" value="PROKAR_LIPOPROTEIN"/>
    <property type="match status" value="1"/>
</dbReference>
<proteinExistence type="predicted"/>
<feature type="domain" description="DNA/RNA non-specific endonuclease/pyrophosphatase/phosphodiesterase" evidence="3">
    <location>
        <begin position="60"/>
        <end position="270"/>
    </location>
</feature>
<name>A0ABY4D9R0_9BACT</name>
<evidence type="ECO:0000259" key="2">
    <source>
        <dbReference type="SMART" id="SM00477"/>
    </source>
</evidence>
<dbReference type="InterPro" id="IPR044925">
    <property type="entry name" value="His-Me_finger_sf"/>
</dbReference>
<keyword evidence="5" id="KW-1185">Reference proteome</keyword>
<organism evidence="4 5">
    <name type="scientific">Hymenobacter tibetensis</name>
    <dbReference type="NCBI Taxonomy" id="497967"/>
    <lineage>
        <taxon>Bacteria</taxon>
        <taxon>Pseudomonadati</taxon>
        <taxon>Bacteroidota</taxon>
        <taxon>Cytophagia</taxon>
        <taxon>Cytophagales</taxon>
        <taxon>Hymenobacteraceae</taxon>
        <taxon>Hymenobacter</taxon>
    </lineage>
</organism>